<name>A0ABY9Q972_GEOTD</name>
<proteinExistence type="predicted"/>
<dbReference type="GeneID" id="87620708"/>
<evidence type="ECO:0000313" key="2">
    <source>
        <dbReference type="EMBL" id="WMV74657.1"/>
    </source>
</evidence>
<keyword evidence="1" id="KW-1133">Transmembrane helix</keyword>
<accession>A0ABY9Q972</accession>
<feature type="transmembrane region" description="Helical" evidence="1">
    <location>
        <begin position="82"/>
        <end position="98"/>
    </location>
</feature>
<organism evidence="2 3">
    <name type="scientific">Geobacillus thermodenitrificans</name>
    <dbReference type="NCBI Taxonomy" id="33940"/>
    <lineage>
        <taxon>Bacteria</taxon>
        <taxon>Bacillati</taxon>
        <taxon>Bacillota</taxon>
        <taxon>Bacilli</taxon>
        <taxon>Bacillales</taxon>
        <taxon>Anoxybacillaceae</taxon>
        <taxon>Geobacillus</taxon>
    </lineage>
</organism>
<keyword evidence="3" id="KW-1185">Reference proteome</keyword>
<dbReference type="Proteomes" id="UP001297580">
    <property type="component" value="Chromosome"/>
</dbReference>
<sequence length="198" mass="21787">MVYDGIVLSLLIGWFRGGSLKGLAHMKLRGGWLFPLLLALQFVIFFLQEKVAWIAKMSNVIFLLVYITGLVFLWLNRHQPGLPVIFAGVLLNFIVMAANGGRMPVSVEAAQFLGREYIEALKAGLYAKHQAITSDTLLPFLGDIIPLSPPYPRQQVISIGDVVMNVGAFLFIQHLMLSAPRHGKGNAGEEKVTASVNQ</sequence>
<keyword evidence="1" id="KW-0472">Membrane</keyword>
<protein>
    <submittedName>
        <fullName evidence="2">DUF5317 domain-containing protein</fullName>
    </submittedName>
</protein>
<dbReference type="RefSeq" id="WP_008880103.1">
    <property type="nucleotide sequence ID" value="NZ_CP017694.1"/>
</dbReference>
<evidence type="ECO:0000256" key="1">
    <source>
        <dbReference type="SAM" id="Phobius"/>
    </source>
</evidence>
<feature type="transmembrane region" description="Helical" evidence="1">
    <location>
        <begin position="53"/>
        <end position="75"/>
    </location>
</feature>
<keyword evidence="1" id="KW-0812">Transmembrane</keyword>
<dbReference type="Pfam" id="PF17248">
    <property type="entry name" value="DUF5317"/>
    <property type="match status" value="1"/>
</dbReference>
<reference evidence="2 3" key="1">
    <citation type="submission" date="2023-08" db="EMBL/GenBank/DDBJ databases">
        <title>Complete genome sequence of Geobacillus thermodenitrificans K1041, a genetically tractable strain representative of the genus Geobacillus.</title>
        <authorList>
            <person name="Kani S."/>
            <person name="Suzuki H."/>
        </authorList>
    </citation>
    <scope>NUCLEOTIDE SEQUENCE [LARGE SCALE GENOMIC DNA]</scope>
    <source>
        <strain evidence="2 3">K1041</strain>
    </source>
</reference>
<dbReference type="EMBL" id="CP133461">
    <property type="protein sequence ID" value="WMV74657.1"/>
    <property type="molecule type" value="Genomic_DNA"/>
</dbReference>
<gene>
    <name evidence="2" type="ORF">HSX42_10045</name>
</gene>
<evidence type="ECO:0000313" key="3">
    <source>
        <dbReference type="Proteomes" id="UP001297580"/>
    </source>
</evidence>
<feature type="transmembrane region" description="Helical" evidence="1">
    <location>
        <begin position="31"/>
        <end position="47"/>
    </location>
</feature>
<dbReference type="InterPro" id="IPR035168">
    <property type="entry name" value="DUF5317"/>
</dbReference>